<comment type="caution">
    <text evidence="2">The sequence shown here is derived from an EMBL/GenBank/DDBJ whole genome shotgun (WGS) entry which is preliminary data.</text>
</comment>
<gene>
    <name evidence="2" type="ORF">J5N97_030038</name>
</gene>
<keyword evidence="3" id="KW-1185">Reference proteome</keyword>
<dbReference type="OrthoDB" id="675927at2759"/>
<proteinExistence type="predicted"/>
<organism evidence="2 3">
    <name type="scientific">Dioscorea zingiberensis</name>
    <dbReference type="NCBI Taxonomy" id="325984"/>
    <lineage>
        <taxon>Eukaryota</taxon>
        <taxon>Viridiplantae</taxon>
        <taxon>Streptophyta</taxon>
        <taxon>Embryophyta</taxon>
        <taxon>Tracheophyta</taxon>
        <taxon>Spermatophyta</taxon>
        <taxon>Magnoliopsida</taxon>
        <taxon>Liliopsida</taxon>
        <taxon>Dioscoreales</taxon>
        <taxon>Dioscoreaceae</taxon>
        <taxon>Dioscorea</taxon>
    </lineage>
</organism>
<dbReference type="EMBL" id="JAGGNH010000010">
    <property type="protein sequence ID" value="KAJ0962210.1"/>
    <property type="molecule type" value="Genomic_DNA"/>
</dbReference>
<feature type="compositionally biased region" description="Basic residues" evidence="1">
    <location>
        <begin position="316"/>
        <end position="331"/>
    </location>
</feature>
<evidence type="ECO:0008006" key="4">
    <source>
        <dbReference type="Google" id="ProtNLM"/>
    </source>
</evidence>
<evidence type="ECO:0000313" key="3">
    <source>
        <dbReference type="Proteomes" id="UP001085076"/>
    </source>
</evidence>
<reference evidence="2" key="1">
    <citation type="submission" date="2021-03" db="EMBL/GenBank/DDBJ databases">
        <authorList>
            <person name="Li Z."/>
            <person name="Yang C."/>
        </authorList>
    </citation>
    <scope>NUCLEOTIDE SEQUENCE</scope>
    <source>
        <strain evidence="2">Dzin_1.0</strain>
        <tissue evidence="2">Leaf</tissue>
    </source>
</reference>
<name>A0A9D5BWY0_9LILI</name>
<dbReference type="AlphaFoldDB" id="A0A9D5BWY0"/>
<feature type="region of interest" description="Disordered" evidence="1">
    <location>
        <begin position="90"/>
        <end position="109"/>
    </location>
</feature>
<accession>A0A9D5BWY0</accession>
<sequence>MKDAFRVRFGGISDKITIADLAATRQNKDERVVDYIVRWRNLSIKCEQPLDQPQAVGLLLGNIDSWMSPFLSTSSITTFQDLICQAKKLERTNPNQTTPRNDRDKSKRTGGVKYIATTFNIDKGKGVVETQKPEQVKPPNLGAESKPIPSLKERMNRKYSFRRDKVLKIFKDAVKEGLQLPECKRPEEQNKKDHPNYCPYHRVLGHTIEDCYVFKDWVERQYQEGKITLSKNVLSEPSTEHTRYVTTPNSEGLSQGEVTIVGNKVILPSATEDRPPTVPEELWEVFISKKSMKMLKRLAELPGIAWKCSQEPPKRPLIKQKKKKNKKKKQKREQSKR</sequence>
<evidence type="ECO:0000256" key="1">
    <source>
        <dbReference type="SAM" id="MobiDB-lite"/>
    </source>
</evidence>
<dbReference type="Proteomes" id="UP001085076">
    <property type="component" value="Miscellaneous, Linkage group lg10"/>
</dbReference>
<protein>
    <recommendedName>
        <fullName evidence="4">Retrotransposon gag domain-containing protein</fullName>
    </recommendedName>
</protein>
<feature type="region of interest" description="Disordered" evidence="1">
    <location>
        <begin position="308"/>
        <end position="337"/>
    </location>
</feature>
<reference evidence="2" key="2">
    <citation type="journal article" date="2022" name="Hortic Res">
        <title>The genome of Dioscorea zingiberensis sheds light on the biosynthesis, origin and evolution of the medicinally important diosgenin saponins.</title>
        <authorList>
            <person name="Li Y."/>
            <person name="Tan C."/>
            <person name="Li Z."/>
            <person name="Guo J."/>
            <person name="Li S."/>
            <person name="Chen X."/>
            <person name="Wang C."/>
            <person name="Dai X."/>
            <person name="Yang H."/>
            <person name="Song W."/>
            <person name="Hou L."/>
            <person name="Xu J."/>
            <person name="Tong Z."/>
            <person name="Xu A."/>
            <person name="Yuan X."/>
            <person name="Wang W."/>
            <person name="Yang Q."/>
            <person name="Chen L."/>
            <person name="Sun Z."/>
            <person name="Wang K."/>
            <person name="Pan B."/>
            <person name="Chen J."/>
            <person name="Bao Y."/>
            <person name="Liu F."/>
            <person name="Qi X."/>
            <person name="Gang D.R."/>
            <person name="Wen J."/>
            <person name="Li J."/>
        </authorList>
    </citation>
    <scope>NUCLEOTIDE SEQUENCE</scope>
    <source>
        <strain evidence="2">Dzin_1.0</strain>
    </source>
</reference>
<evidence type="ECO:0000313" key="2">
    <source>
        <dbReference type="EMBL" id="KAJ0962210.1"/>
    </source>
</evidence>